<evidence type="ECO:0000256" key="6">
    <source>
        <dbReference type="ARBA" id="ARBA00039017"/>
    </source>
</evidence>
<dbReference type="GO" id="GO:0046872">
    <property type="term" value="F:metal ion binding"/>
    <property type="evidence" value="ECO:0007669"/>
    <property type="project" value="UniProtKB-KW"/>
</dbReference>
<gene>
    <name evidence="10" type="ORF">IF1G_05335</name>
</gene>
<evidence type="ECO:0000256" key="3">
    <source>
        <dbReference type="ARBA" id="ARBA00022723"/>
    </source>
</evidence>
<dbReference type="Proteomes" id="UP000315783">
    <property type="component" value="Unassembled WGS sequence"/>
</dbReference>
<dbReference type="GO" id="GO:0008936">
    <property type="term" value="F:nicotinamidase activity"/>
    <property type="evidence" value="ECO:0007669"/>
    <property type="project" value="UniProtKB-EC"/>
</dbReference>
<dbReference type="GO" id="GO:0019363">
    <property type="term" value="P:pyridine nucleotide biosynthetic process"/>
    <property type="evidence" value="ECO:0007669"/>
    <property type="project" value="UniProtKB-KW"/>
</dbReference>
<feature type="region of interest" description="Disordered" evidence="8">
    <location>
        <begin position="55"/>
        <end position="98"/>
    </location>
</feature>
<dbReference type="InterPro" id="IPR036380">
    <property type="entry name" value="Isochorismatase-like_sf"/>
</dbReference>
<keyword evidence="4" id="KW-0378">Hydrolase</keyword>
<dbReference type="PANTHER" id="PTHR11080">
    <property type="entry name" value="PYRAZINAMIDASE/NICOTINAMIDASE"/>
    <property type="match status" value="1"/>
</dbReference>
<comment type="similarity">
    <text evidence="1">Belongs to the isochorismatase family.</text>
</comment>
<sequence>MTAFTPALIVVDFQEDFCPPNGSLAVPDGRSIAPAINSLLRLPFALKVATRDWHPPDHISFASTHNQQRQQQEQDQEQEQGQQKPPVQPFTSSHTITHPSSGARYTTTLWPVHCVAGTPGAALVPELDAARLDRVLDKGRRADREMYSAFRDPFGESDSGLAAALRAAGVTHVYVAGLALDYCVRATAEHAAELGFATAVLDDATRAVFPDARDGVLAALRARGVDVVPCSAAAERVASGAATQSC</sequence>
<evidence type="ECO:0000256" key="1">
    <source>
        <dbReference type="ARBA" id="ARBA00006336"/>
    </source>
</evidence>
<proteinExistence type="inferred from homology"/>
<dbReference type="OrthoDB" id="3341310at2759"/>
<evidence type="ECO:0000256" key="2">
    <source>
        <dbReference type="ARBA" id="ARBA00022642"/>
    </source>
</evidence>
<feature type="compositionally biased region" description="Polar residues" evidence="8">
    <location>
        <begin position="89"/>
        <end position="98"/>
    </location>
</feature>
<comment type="caution">
    <text evidence="10">The sequence shown here is derived from an EMBL/GenBank/DDBJ whole genome shotgun (WGS) entry which is preliminary data.</text>
</comment>
<comment type="pathway">
    <text evidence="5">Cofactor biosynthesis; nicotinate biosynthesis; nicotinate from nicotinamide: step 1/1.</text>
</comment>
<keyword evidence="2" id="KW-0662">Pyridine nucleotide biosynthesis</keyword>
<evidence type="ECO:0000256" key="5">
    <source>
        <dbReference type="ARBA" id="ARBA00037900"/>
    </source>
</evidence>
<evidence type="ECO:0000256" key="7">
    <source>
        <dbReference type="ARBA" id="ARBA00043224"/>
    </source>
</evidence>
<keyword evidence="3" id="KW-0479">Metal-binding</keyword>
<dbReference type="InterPro" id="IPR052347">
    <property type="entry name" value="Isochorismatase_Nicotinamidase"/>
</dbReference>
<dbReference type="PANTHER" id="PTHR11080:SF2">
    <property type="entry name" value="LD05707P"/>
    <property type="match status" value="1"/>
</dbReference>
<evidence type="ECO:0000256" key="4">
    <source>
        <dbReference type="ARBA" id="ARBA00022801"/>
    </source>
</evidence>
<protein>
    <recommendedName>
        <fullName evidence="6">nicotinamidase</fullName>
        <ecNumber evidence="6">3.5.1.19</ecNumber>
    </recommendedName>
    <alternativeName>
        <fullName evidence="7">Nicotinamide deamidase</fullName>
    </alternativeName>
</protein>
<dbReference type="AlphaFoldDB" id="A0A545V1C1"/>
<evidence type="ECO:0000256" key="8">
    <source>
        <dbReference type="SAM" id="MobiDB-lite"/>
    </source>
</evidence>
<dbReference type="EC" id="3.5.1.19" evidence="6"/>
<accession>A0A545V1C1</accession>
<evidence type="ECO:0000313" key="10">
    <source>
        <dbReference type="EMBL" id="TQV95506.1"/>
    </source>
</evidence>
<dbReference type="EMBL" id="SPUK01000007">
    <property type="protein sequence ID" value="TQV95506.1"/>
    <property type="molecule type" value="Genomic_DNA"/>
</dbReference>
<evidence type="ECO:0000259" key="9">
    <source>
        <dbReference type="Pfam" id="PF00857"/>
    </source>
</evidence>
<name>A0A545V1C1_9HYPO</name>
<feature type="compositionally biased region" description="Low complexity" evidence="8">
    <location>
        <begin position="67"/>
        <end position="83"/>
    </location>
</feature>
<dbReference type="SUPFAM" id="SSF52499">
    <property type="entry name" value="Isochorismatase-like hydrolases"/>
    <property type="match status" value="1"/>
</dbReference>
<keyword evidence="11" id="KW-1185">Reference proteome</keyword>
<feature type="domain" description="Isochorismatase-like" evidence="9">
    <location>
        <begin position="7"/>
        <end position="228"/>
    </location>
</feature>
<reference evidence="10 11" key="1">
    <citation type="journal article" date="2019" name="Appl. Microbiol. Biotechnol.">
        <title>Genome sequence of Isaria javanica and comparative genome analysis insights into family S53 peptidase evolution in fungal entomopathogens.</title>
        <authorList>
            <person name="Lin R."/>
            <person name="Zhang X."/>
            <person name="Xin B."/>
            <person name="Zou M."/>
            <person name="Gao Y."/>
            <person name="Qin F."/>
            <person name="Hu Q."/>
            <person name="Xie B."/>
            <person name="Cheng X."/>
        </authorList>
    </citation>
    <scope>NUCLEOTIDE SEQUENCE [LARGE SCALE GENOMIC DNA]</scope>
    <source>
        <strain evidence="10 11">IJ1G</strain>
    </source>
</reference>
<dbReference type="InterPro" id="IPR000868">
    <property type="entry name" value="Isochorismatase-like_dom"/>
</dbReference>
<evidence type="ECO:0000313" key="11">
    <source>
        <dbReference type="Proteomes" id="UP000315783"/>
    </source>
</evidence>
<dbReference type="Pfam" id="PF00857">
    <property type="entry name" value="Isochorismatase"/>
    <property type="match status" value="1"/>
</dbReference>
<dbReference type="STRING" id="43265.A0A545V1C1"/>
<organism evidence="10 11">
    <name type="scientific">Cordyceps javanica</name>
    <dbReference type="NCBI Taxonomy" id="43265"/>
    <lineage>
        <taxon>Eukaryota</taxon>
        <taxon>Fungi</taxon>
        <taxon>Dikarya</taxon>
        <taxon>Ascomycota</taxon>
        <taxon>Pezizomycotina</taxon>
        <taxon>Sordariomycetes</taxon>
        <taxon>Hypocreomycetidae</taxon>
        <taxon>Hypocreales</taxon>
        <taxon>Cordycipitaceae</taxon>
        <taxon>Cordyceps</taxon>
    </lineage>
</organism>
<dbReference type="Gene3D" id="3.40.50.850">
    <property type="entry name" value="Isochorismatase-like"/>
    <property type="match status" value="1"/>
</dbReference>